<feature type="transmembrane region" description="Helical" evidence="1">
    <location>
        <begin position="293"/>
        <end position="314"/>
    </location>
</feature>
<dbReference type="InterPro" id="IPR052529">
    <property type="entry name" value="Bact_Transport_Assoc"/>
</dbReference>
<proteinExistence type="predicted"/>
<keyword evidence="1" id="KW-0472">Membrane</keyword>
<dbReference type="InterPro" id="IPR007349">
    <property type="entry name" value="DUF418"/>
</dbReference>
<reference evidence="3 4" key="1">
    <citation type="submission" date="2020-03" db="EMBL/GenBank/DDBJ databases">
        <title>Draft genome sequences of bacterial isolates from the female urobiome.</title>
        <authorList>
            <person name="Miller-Ensminger T."/>
            <person name="Wolfe A.J."/>
            <person name="Putonti C."/>
        </authorList>
    </citation>
    <scope>NUCLEOTIDE SEQUENCE [LARGE SCALE GENOMIC DNA]</scope>
    <source>
        <strain evidence="3 4">UMB8490</strain>
    </source>
</reference>
<feature type="transmembrane region" description="Helical" evidence="1">
    <location>
        <begin position="138"/>
        <end position="154"/>
    </location>
</feature>
<evidence type="ECO:0000313" key="3">
    <source>
        <dbReference type="EMBL" id="NJJ04077.1"/>
    </source>
</evidence>
<organism evidence="3 4">
    <name type="scientific">Corynebacterium coyleae</name>
    <dbReference type="NCBI Taxonomy" id="53374"/>
    <lineage>
        <taxon>Bacteria</taxon>
        <taxon>Bacillati</taxon>
        <taxon>Actinomycetota</taxon>
        <taxon>Actinomycetes</taxon>
        <taxon>Mycobacteriales</taxon>
        <taxon>Corynebacteriaceae</taxon>
        <taxon>Corynebacterium</taxon>
    </lineage>
</organism>
<feature type="transmembrane region" description="Helical" evidence="1">
    <location>
        <begin position="232"/>
        <end position="250"/>
    </location>
</feature>
<evidence type="ECO:0000313" key="4">
    <source>
        <dbReference type="Proteomes" id="UP000591626"/>
    </source>
</evidence>
<feature type="transmembrane region" description="Helical" evidence="1">
    <location>
        <begin position="70"/>
        <end position="94"/>
    </location>
</feature>
<accession>A0AAP6XNF0</accession>
<dbReference type="PANTHER" id="PTHR30590">
    <property type="entry name" value="INNER MEMBRANE PROTEIN"/>
    <property type="match status" value="1"/>
</dbReference>
<sequence length="417" mass="45892">MNEPTYRRIVALDVARGIAILGTLATNIWIFATWHQMDSVMEQYFDPNFTLWDEVRAASTNGTAAEAADALFNAASALVTDGKFLGLLTIMFGIGMEIQRQSAAKRNQRWPGLYYWRAILLVIEGLLNYIFIFEFDVLMGYGLSALAVAPIIARSERVQKVWMWLALSAHVLVMLLFSVGTYLLNSIPLDEIEGGEDIPTFDQSFALYTVTDSYPAMVQARIDDFFGGRFEIPIMFVMGIGVFLLAARLYRAGLFQPAGAGLRRKVMLVGLGVGIPLDWGLRLFATGASASLTRYVTSTVVAFGVLALIAAFYIRRDNTLGVVGTGLAAVGRTALTCYILQNVLASVVFYDFGFGLARHVEGPAGTLLVCGVYLALCALLVAFSMLWLKRFQRGPFEIVMHRAVDMVAAKQRPAVQR</sequence>
<dbReference type="PANTHER" id="PTHR30590:SF2">
    <property type="entry name" value="INNER MEMBRANE PROTEIN"/>
    <property type="match status" value="1"/>
</dbReference>
<dbReference type="RefSeq" id="WP_167616629.1">
    <property type="nucleotide sequence ID" value="NZ_JAAUVV010000011.1"/>
</dbReference>
<feature type="transmembrane region" description="Helical" evidence="1">
    <location>
        <begin position="364"/>
        <end position="388"/>
    </location>
</feature>
<feature type="domain" description="DUF418" evidence="2">
    <location>
        <begin position="249"/>
        <end position="404"/>
    </location>
</feature>
<dbReference type="AlphaFoldDB" id="A0AAP6XNF0"/>
<evidence type="ECO:0000256" key="1">
    <source>
        <dbReference type="SAM" id="Phobius"/>
    </source>
</evidence>
<feature type="transmembrane region" description="Helical" evidence="1">
    <location>
        <begin position="12"/>
        <end position="32"/>
    </location>
</feature>
<evidence type="ECO:0000259" key="2">
    <source>
        <dbReference type="Pfam" id="PF04235"/>
    </source>
</evidence>
<feature type="transmembrane region" description="Helical" evidence="1">
    <location>
        <begin position="114"/>
        <end position="132"/>
    </location>
</feature>
<name>A0AAP6XNF0_9CORY</name>
<keyword evidence="1" id="KW-0812">Transmembrane</keyword>
<dbReference type="Pfam" id="PF04235">
    <property type="entry name" value="DUF418"/>
    <property type="match status" value="1"/>
</dbReference>
<keyword evidence="1" id="KW-1133">Transmembrane helix</keyword>
<feature type="transmembrane region" description="Helical" evidence="1">
    <location>
        <begin position="262"/>
        <end position="281"/>
    </location>
</feature>
<feature type="transmembrane region" description="Helical" evidence="1">
    <location>
        <begin position="321"/>
        <end position="344"/>
    </location>
</feature>
<dbReference type="EMBL" id="JAAUVV010000011">
    <property type="protein sequence ID" value="NJJ04077.1"/>
    <property type="molecule type" value="Genomic_DNA"/>
</dbReference>
<dbReference type="Proteomes" id="UP000591626">
    <property type="component" value="Unassembled WGS sequence"/>
</dbReference>
<protein>
    <submittedName>
        <fullName evidence="3">DUF418 domain-containing protein</fullName>
    </submittedName>
</protein>
<comment type="caution">
    <text evidence="3">The sequence shown here is derived from an EMBL/GenBank/DDBJ whole genome shotgun (WGS) entry which is preliminary data.</text>
</comment>
<feature type="transmembrane region" description="Helical" evidence="1">
    <location>
        <begin position="161"/>
        <end position="184"/>
    </location>
</feature>
<gene>
    <name evidence="3" type="ORF">HC138_06905</name>
</gene>